<dbReference type="PANTHER" id="PTHR33021">
    <property type="entry name" value="BLUE COPPER PROTEIN"/>
    <property type="match status" value="1"/>
</dbReference>
<accession>A0A8T2QNU6</accession>
<evidence type="ECO:0000256" key="3">
    <source>
        <dbReference type="ARBA" id="ARBA00023180"/>
    </source>
</evidence>
<dbReference type="CDD" id="cd04216">
    <property type="entry name" value="Phytocyanin"/>
    <property type="match status" value="1"/>
</dbReference>
<dbReference type="SUPFAM" id="SSF49503">
    <property type="entry name" value="Cupredoxins"/>
    <property type="match status" value="1"/>
</dbReference>
<feature type="region of interest" description="Disordered" evidence="4">
    <location>
        <begin position="125"/>
        <end position="180"/>
    </location>
</feature>
<dbReference type="PANTHER" id="PTHR33021:SF193">
    <property type="entry name" value="OS06G0218600 PROTEIN"/>
    <property type="match status" value="1"/>
</dbReference>
<name>A0A8T2QNU6_CERRI</name>
<dbReference type="GO" id="GO:0005886">
    <property type="term" value="C:plasma membrane"/>
    <property type="evidence" value="ECO:0007669"/>
    <property type="project" value="TreeGrafter"/>
</dbReference>
<reference evidence="7" key="1">
    <citation type="submission" date="2021-08" db="EMBL/GenBank/DDBJ databases">
        <title>WGS assembly of Ceratopteris richardii.</title>
        <authorList>
            <person name="Marchant D.B."/>
            <person name="Chen G."/>
            <person name="Jenkins J."/>
            <person name="Shu S."/>
            <person name="Leebens-Mack J."/>
            <person name="Grimwood J."/>
            <person name="Schmutz J."/>
            <person name="Soltis P."/>
            <person name="Soltis D."/>
            <person name="Chen Z.-H."/>
        </authorList>
    </citation>
    <scope>NUCLEOTIDE SEQUENCE</scope>
    <source>
        <strain evidence="7">Whitten #5841</strain>
        <tissue evidence="7">Leaf</tissue>
    </source>
</reference>
<dbReference type="OrthoDB" id="206968at2759"/>
<feature type="signal peptide" evidence="5">
    <location>
        <begin position="1"/>
        <end position="26"/>
    </location>
</feature>
<dbReference type="Gene3D" id="2.60.40.420">
    <property type="entry name" value="Cupredoxins - blue copper proteins"/>
    <property type="match status" value="1"/>
</dbReference>
<keyword evidence="3" id="KW-0325">Glycoprotein</keyword>
<proteinExistence type="predicted"/>
<feature type="domain" description="Phytocyanin" evidence="6">
    <location>
        <begin position="27"/>
        <end position="126"/>
    </location>
</feature>
<dbReference type="GO" id="GO:0009055">
    <property type="term" value="F:electron transfer activity"/>
    <property type="evidence" value="ECO:0007669"/>
    <property type="project" value="InterPro"/>
</dbReference>
<feature type="compositionally biased region" description="Low complexity" evidence="4">
    <location>
        <begin position="125"/>
        <end position="157"/>
    </location>
</feature>
<evidence type="ECO:0000313" key="8">
    <source>
        <dbReference type="Proteomes" id="UP000825935"/>
    </source>
</evidence>
<dbReference type="PROSITE" id="PS51485">
    <property type="entry name" value="PHYTOCYANIN"/>
    <property type="match status" value="1"/>
</dbReference>
<gene>
    <name evidence="7" type="ORF">KP509_33G010800</name>
</gene>
<keyword evidence="1" id="KW-0479">Metal-binding</keyword>
<dbReference type="InterPro" id="IPR003245">
    <property type="entry name" value="Phytocyanin_dom"/>
</dbReference>
<organism evidence="7 8">
    <name type="scientific">Ceratopteris richardii</name>
    <name type="common">Triangle waterfern</name>
    <dbReference type="NCBI Taxonomy" id="49495"/>
    <lineage>
        <taxon>Eukaryota</taxon>
        <taxon>Viridiplantae</taxon>
        <taxon>Streptophyta</taxon>
        <taxon>Embryophyta</taxon>
        <taxon>Tracheophyta</taxon>
        <taxon>Polypodiopsida</taxon>
        <taxon>Polypodiidae</taxon>
        <taxon>Polypodiales</taxon>
        <taxon>Pteridineae</taxon>
        <taxon>Pteridaceae</taxon>
        <taxon>Parkerioideae</taxon>
        <taxon>Ceratopteris</taxon>
    </lineage>
</organism>
<protein>
    <recommendedName>
        <fullName evidence="6">Phytocyanin domain-containing protein</fullName>
    </recommendedName>
</protein>
<feature type="chain" id="PRO_5035900865" description="Phytocyanin domain-containing protein" evidence="5">
    <location>
        <begin position="27"/>
        <end position="207"/>
    </location>
</feature>
<dbReference type="InterPro" id="IPR039391">
    <property type="entry name" value="Phytocyanin-like"/>
</dbReference>
<keyword evidence="8" id="KW-1185">Reference proteome</keyword>
<evidence type="ECO:0000256" key="4">
    <source>
        <dbReference type="SAM" id="MobiDB-lite"/>
    </source>
</evidence>
<dbReference type="InterPro" id="IPR028871">
    <property type="entry name" value="BlueCu_1_BS"/>
</dbReference>
<evidence type="ECO:0000256" key="5">
    <source>
        <dbReference type="SAM" id="SignalP"/>
    </source>
</evidence>
<keyword evidence="2" id="KW-0186">Copper</keyword>
<dbReference type="OMA" id="AAYFITW"/>
<sequence>MAAPSLLLVLQFVTVVTMTAVGRGSAKEYTVGGSSGWNTGVDYKSWASQYTFHTGDSLKFDYAGGFHNVQQVSASDYKGCDSSNAIVSDASGTTVIKLDKAQTYYFICGTPGHCESGMQLSVTVSDSAAPKPSPSASSVPKQQNTPSSATMTPATPSILPPSTPSTPTVPTGSSSPSKGTSILRPSLSAFLILLLPPSFALANIVQI</sequence>
<dbReference type="Pfam" id="PF02298">
    <property type="entry name" value="Cu_bind_like"/>
    <property type="match status" value="1"/>
</dbReference>
<dbReference type="GO" id="GO:0046872">
    <property type="term" value="F:metal ion binding"/>
    <property type="evidence" value="ECO:0007669"/>
    <property type="project" value="UniProtKB-KW"/>
</dbReference>
<evidence type="ECO:0000259" key="6">
    <source>
        <dbReference type="PROSITE" id="PS51485"/>
    </source>
</evidence>
<dbReference type="AlphaFoldDB" id="A0A8T2QNU6"/>
<dbReference type="EMBL" id="CM035438">
    <property type="protein sequence ID" value="KAH7285063.1"/>
    <property type="molecule type" value="Genomic_DNA"/>
</dbReference>
<evidence type="ECO:0000256" key="2">
    <source>
        <dbReference type="ARBA" id="ARBA00023008"/>
    </source>
</evidence>
<evidence type="ECO:0000313" key="7">
    <source>
        <dbReference type="EMBL" id="KAH7285063.1"/>
    </source>
</evidence>
<comment type="caution">
    <text evidence="7">The sequence shown here is derived from an EMBL/GenBank/DDBJ whole genome shotgun (WGS) entry which is preliminary data.</text>
</comment>
<dbReference type="PROSITE" id="PS00196">
    <property type="entry name" value="COPPER_BLUE"/>
    <property type="match status" value="1"/>
</dbReference>
<dbReference type="FunFam" id="2.60.40.420:FF:000003">
    <property type="entry name" value="Blue copper"/>
    <property type="match status" value="1"/>
</dbReference>
<dbReference type="InterPro" id="IPR008972">
    <property type="entry name" value="Cupredoxin"/>
</dbReference>
<keyword evidence="5" id="KW-0732">Signal</keyword>
<evidence type="ECO:0000256" key="1">
    <source>
        <dbReference type="ARBA" id="ARBA00022723"/>
    </source>
</evidence>
<feature type="compositionally biased region" description="Low complexity" evidence="4">
    <location>
        <begin position="165"/>
        <end position="180"/>
    </location>
</feature>
<dbReference type="Proteomes" id="UP000825935">
    <property type="component" value="Chromosome 33"/>
</dbReference>